<dbReference type="GeneID" id="54303934"/>
<name>A0A6A6B422_9PEZI</name>
<accession>A0A6A6B422</accession>
<organism evidence="12 13">
    <name type="scientific">Aplosporella prunicola CBS 121167</name>
    <dbReference type="NCBI Taxonomy" id="1176127"/>
    <lineage>
        <taxon>Eukaryota</taxon>
        <taxon>Fungi</taxon>
        <taxon>Dikarya</taxon>
        <taxon>Ascomycota</taxon>
        <taxon>Pezizomycotina</taxon>
        <taxon>Dothideomycetes</taxon>
        <taxon>Dothideomycetes incertae sedis</taxon>
        <taxon>Botryosphaeriales</taxon>
        <taxon>Aplosporellaceae</taxon>
        <taxon>Aplosporella</taxon>
    </lineage>
</organism>
<keyword evidence="8 10" id="KW-0472">Membrane</keyword>
<evidence type="ECO:0000256" key="9">
    <source>
        <dbReference type="ARBA" id="ARBA00024969"/>
    </source>
</evidence>
<evidence type="ECO:0000256" key="6">
    <source>
        <dbReference type="ARBA" id="ARBA00022824"/>
    </source>
</evidence>
<dbReference type="PANTHER" id="PTHR28090">
    <property type="entry name" value="PROTEIN ROT1"/>
    <property type="match status" value="1"/>
</dbReference>
<evidence type="ECO:0000256" key="8">
    <source>
        <dbReference type="ARBA" id="ARBA00023136"/>
    </source>
</evidence>
<evidence type="ECO:0000256" key="4">
    <source>
        <dbReference type="ARBA" id="ARBA00022692"/>
    </source>
</evidence>
<dbReference type="PIRSF" id="PIRSF017290">
    <property type="entry name" value="ROT1_prd"/>
    <property type="match status" value="1"/>
</dbReference>
<keyword evidence="13" id="KW-1185">Reference proteome</keyword>
<keyword evidence="4" id="KW-0812">Transmembrane</keyword>
<dbReference type="GO" id="GO:0051082">
    <property type="term" value="F:unfolded protein binding"/>
    <property type="evidence" value="ECO:0007669"/>
    <property type="project" value="TreeGrafter"/>
</dbReference>
<dbReference type="AlphaFoldDB" id="A0A6A6B422"/>
<dbReference type="OrthoDB" id="5327821at2759"/>
<evidence type="ECO:0000313" key="13">
    <source>
        <dbReference type="Proteomes" id="UP000799438"/>
    </source>
</evidence>
<feature type="signal peptide" evidence="11">
    <location>
        <begin position="1"/>
        <end position="16"/>
    </location>
</feature>
<sequence length="237" mass="25789">MLVAALLAATATLATAQGIADAQLYGTWSSKSNKTLTGPGFYDPVNDKIIEPALPGISYSFTSDGHYEEAHYRALANPVDPACPKGLIQWQHGTFEKTAAGELKLSPIADDGRQLLSDPCKFDAGVYTRYSKNETFKSYTIAPDAFHDLPRLDLHKADGAPLIPLYLAFSPAQMLPTTTLNPTAKATGAAKLKRSAEEALAPLKRRLAQKPQHIDADRWWWFGVGMTGVGSLLYFCF</sequence>
<comment type="function">
    <text evidence="9 10">Required for normal levels of the cell wall 1,6-beta-glucan. Involved in a protein folding machinery chaperoning proteins acting in various physiological processes including cell wall synthesis and lysis of autophagic bodies.</text>
</comment>
<dbReference type="Proteomes" id="UP000799438">
    <property type="component" value="Unassembled WGS sequence"/>
</dbReference>
<comment type="similarity">
    <text evidence="2 10">Belongs to the ROT1 family.</text>
</comment>
<dbReference type="RefSeq" id="XP_033393718.1">
    <property type="nucleotide sequence ID" value="XM_033546428.1"/>
</dbReference>
<dbReference type="GO" id="GO:0006458">
    <property type="term" value="P:'de novo' protein folding"/>
    <property type="evidence" value="ECO:0007669"/>
    <property type="project" value="InterPro"/>
</dbReference>
<evidence type="ECO:0000256" key="1">
    <source>
        <dbReference type="ARBA" id="ARBA00004115"/>
    </source>
</evidence>
<dbReference type="PANTHER" id="PTHR28090:SF1">
    <property type="entry name" value="PROTEIN ROT1"/>
    <property type="match status" value="1"/>
</dbReference>
<evidence type="ECO:0000256" key="5">
    <source>
        <dbReference type="ARBA" id="ARBA00022729"/>
    </source>
</evidence>
<proteinExistence type="inferred from homology"/>
<feature type="chain" id="PRO_5025677661" description="Protein ROT1" evidence="11">
    <location>
        <begin position="17"/>
        <end position="237"/>
    </location>
</feature>
<keyword evidence="5 11" id="KW-0732">Signal</keyword>
<evidence type="ECO:0000313" key="12">
    <source>
        <dbReference type="EMBL" id="KAF2138005.1"/>
    </source>
</evidence>
<evidence type="ECO:0000256" key="10">
    <source>
        <dbReference type="PIRNR" id="PIRNR017290"/>
    </source>
</evidence>
<keyword evidence="7" id="KW-1133">Transmembrane helix</keyword>
<evidence type="ECO:0000256" key="7">
    <source>
        <dbReference type="ARBA" id="ARBA00022989"/>
    </source>
</evidence>
<comment type="subcellular location">
    <subcellularLocation>
        <location evidence="1">Endoplasmic reticulum membrane</location>
        <topology evidence="1">Single-pass type I membrane protein</topology>
    </subcellularLocation>
</comment>
<evidence type="ECO:0000256" key="11">
    <source>
        <dbReference type="SAM" id="SignalP"/>
    </source>
</evidence>
<evidence type="ECO:0000256" key="2">
    <source>
        <dbReference type="ARBA" id="ARBA00007149"/>
    </source>
</evidence>
<protein>
    <recommendedName>
        <fullName evidence="3 10">Protein ROT1</fullName>
    </recommendedName>
</protein>
<dbReference type="EMBL" id="ML995498">
    <property type="protein sequence ID" value="KAF2138005.1"/>
    <property type="molecule type" value="Genomic_DNA"/>
</dbReference>
<gene>
    <name evidence="12" type="ORF">K452DRAFT_361490</name>
</gene>
<keyword evidence="6 10" id="KW-0256">Endoplasmic reticulum</keyword>
<dbReference type="Pfam" id="PF10681">
    <property type="entry name" value="Rot1"/>
    <property type="match status" value="1"/>
</dbReference>
<dbReference type="InterPro" id="IPR019623">
    <property type="entry name" value="Rot1"/>
</dbReference>
<reference evidence="12" key="1">
    <citation type="journal article" date="2020" name="Stud. Mycol.">
        <title>101 Dothideomycetes genomes: a test case for predicting lifestyles and emergence of pathogens.</title>
        <authorList>
            <person name="Haridas S."/>
            <person name="Albert R."/>
            <person name="Binder M."/>
            <person name="Bloem J."/>
            <person name="Labutti K."/>
            <person name="Salamov A."/>
            <person name="Andreopoulos B."/>
            <person name="Baker S."/>
            <person name="Barry K."/>
            <person name="Bills G."/>
            <person name="Bluhm B."/>
            <person name="Cannon C."/>
            <person name="Castanera R."/>
            <person name="Culley D."/>
            <person name="Daum C."/>
            <person name="Ezra D."/>
            <person name="Gonzalez J."/>
            <person name="Henrissat B."/>
            <person name="Kuo A."/>
            <person name="Liang C."/>
            <person name="Lipzen A."/>
            <person name="Lutzoni F."/>
            <person name="Magnuson J."/>
            <person name="Mondo S."/>
            <person name="Nolan M."/>
            <person name="Ohm R."/>
            <person name="Pangilinan J."/>
            <person name="Park H.-J."/>
            <person name="Ramirez L."/>
            <person name="Alfaro M."/>
            <person name="Sun H."/>
            <person name="Tritt A."/>
            <person name="Yoshinaga Y."/>
            <person name="Zwiers L.-H."/>
            <person name="Turgeon B."/>
            <person name="Goodwin S."/>
            <person name="Spatafora J."/>
            <person name="Crous P."/>
            <person name="Grigoriev I."/>
        </authorList>
    </citation>
    <scope>NUCLEOTIDE SEQUENCE</scope>
    <source>
        <strain evidence="12">CBS 121167</strain>
    </source>
</reference>
<dbReference type="GO" id="GO:0005789">
    <property type="term" value="C:endoplasmic reticulum membrane"/>
    <property type="evidence" value="ECO:0007669"/>
    <property type="project" value="UniProtKB-SubCell"/>
</dbReference>
<evidence type="ECO:0000256" key="3">
    <source>
        <dbReference type="ARBA" id="ARBA00017291"/>
    </source>
</evidence>